<evidence type="ECO:0000313" key="2">
    <source>
        <dbReference type="Proteomes" id="UP000599109"/>
    </source>
</evidence>
<reference evidence="1 2" key="1">
    <citation type="journal article" date="2017" name="Int. J. Syst. Evol. Microbiol.">
        <title>Ramlibacter monticola sp. nov., isolated from forest soil.</title>
        <authorList>
            <person name="Chaudhary D.K."/>
            <person name="Kim J."/>
        </authorList>
    </citation>
    <scope>NUCLEOTIDE SEQUENCE [LARGE SCALE GENOMIC DNA]</scope>
    <source>
        <strain evidence="1 2">KACC 19175</strain>
    </source>
</reference>
<name>A0A936Z068_9BURK</name>
<gene>
    <name evidence="1" type="ORF">JJ685_15270</name>
</gene>
<keyword evidence="2" id="KW-1185">Reference proteome</keyword>
<dbReference type="EMBL" id="JAEQNE010000003">
    <property type="protein sequence ID" value="MBL0392499.1"/>
    <property type="molecule type" value="Genomic_DNA"/>
</dbReference>
<sequence>MDICEAAIHWRTAGLAESSLQADGKAGNFPAGTNCSQFVPPQVSGLRMLQG</sequence>
<proteinExistence type="predicted"/>
<protein>
    <submittedName>
        <fullName evidence="1">Uncharacterized protein</fullName>
    </submittedName>
</protein>
<dbReference type="Proteomes" id="UP000599109">
    <property type="component" value="Unassembled WGS sequence"/>
</dbReference>
<dbReference type="RefSeq" id="WP_201675121.1">
    <property type="nucleotide sequence ID" value="NZ_JAEQNE010000003.1"/>
</dbReference>
<comment type="caution">
    <text evidence="1">The sequence shown here is derived from an EMBL/GenBank/DDBJ whole genome shotgun (WGS) entry which is preliminary data.</text>
</comment>
<accession>A0A936Z068</accession>
<dbReference type="AlphaFoldDB" id="A0A936Z068"/>
<organism evidence="1 2">
    <name type="scientific">Ramlibacter monticola</name>
    <dbReference type="NCBI Taxonomy" id="1926872"/>
    <lineage>
        <taxon>Bacteria</taxon>
        <taxon>Pseudomonadati</taxon>
        <taxon>Pseudomonadota</taxon>
        <taxon>Betaproteobacteria</taxon>
        <taxon>Burkholderiales</taxon>
        <taxon>Comamonadaceae</taxon>
        <taxon>Ramlibacter</taxon>
    </lineage>
</organism>
<evidence type="ECO:0000313" key="1">
    <source>
        <dbReference type="EMBL" id="MBL0392499.1"/>
    </source>
</evidence>